<reference evidence="2 3" key="1">
    <citation type="journal article" date="2013" name="ISME J.">
        <title>A metabolic model for members of the genus Tetrasphaera involved in enhanced biological phosphorus removal.</title>
        <authorList>
            <person name="Kristiansen R."/>
            <person name="Nguyen H.T.T."/>
            <person name="Saunders A.M."/>
            <person name="Nielsen J.L."/>
            <person name="Wimmer R."/>
            <person name="Le V.Q."/>
            <person name="McIlroy S.J."/>
            <person name="Petrovski S."/>
            <person name="Seviour R.J."/>
            <person name="Calteau A."/>
            <person name="Nielsen K.L."/>
            <person name="Nielsen P.H."/>
        </authorList>
    </citation>
    <scope>NUCLEOTIDE SEQUENCE [LARGE SCALE GENOMIC DNA]</scope>
    <source>
        <strain evidence="2 3">Ben110</strain>
    </source>
</reference>
<gene>
    <name evidence="2" type="ORF">BN11_3140007</name>
</gene>
<dbReference type="InterPro" id="IPR011101">
    <property type="entry name" value="DUF5131"/>
</dbReference>
<comment type="caution">
    <text evidence="2">The sequence shown here is derived from an EMBL/GenBank/DDBJ whole genome shotgun (WGS) entry which is preliminary data.</text>
</comment>
<protein>
    <submittedName>
        <fullName evidence="2">Gp68</fullName>
    </submittedName>
</protein>
<accession>W6JYF6</accession>
<feature type="region of interest" description="Disordered" evidence="1">
    <location>
        <begin position="255"/>
        <end position="279"/>
    </location>
</feature>
<evidence type="ECO:0000313" key="3">
    <source>
        <dbReference type="Proteomes" id="UP000035763"/>
    </source>
</evidence>
<organism evidence="2 3">
    <name type="scientific">Nostocoides australiense Ben110</name>
    <dbReference type="NCBI Taxonomy" id="1193182"/>
    <lineage>
        <taxon>Bacteria</taxon>
        <taxon>Bacillati</taxon>
        <taxon>Actinomycetota</taxon>
        <taxon>Actinomycetes</taxon>
        <taxon>Micrococcales</taxon>
        <taxon>Intrasporangiaceae</taxon>
        <taxon>Nostocoides</taxon>
    </lineage>
</organism>
<keyword evidence="3" id="KW-1185">Reference proteome</keyword>
<dbReference type="Proteomes" id="UP000035763">
    <property type="component" value="Unassembled WGS sequence"/>
</dbReference>
<feature type="compositionally biased region" description="Pro residues" evidence="1">
    <location>
        <begin position="266"/>
        <end position="279"/>
    </location>
</feature>
<proteinExistence type="predicted"/>
<evidence type="ECO:0000256" key="1">
    <source>
        <dbReference type="SAM" id="MobiDB-lite"/>
    </source>
</evidence>
<sequence length="279" mass="31255">MGDRTAISWTEATWNPVTGCTEVSEGCDHCYARSVAHRFAGTPAYPRGFEVTLRPERLDQPLRWRRPRMIFVNSMSDLFHAQIPDGMIAQVFAVMALAPTHTFQILTKRPARMRSLLTSPAFRWQVWHHMLSLTHNRSLPMPAEHATALSWPLPNAWMGVSVETQKWADIRIPILLATPARIRFLSMEPLLAPVTLSSWTLLTPQLHWVIVGGESGPGARRMDPQWALDLAQECRAAGVAFFMKQTGSVLAREWGIPGKGEDPTRWPAPLPQQMPGPAA</sequence>
<dbReference type="OrthoDB" id="9787478at2"/>
<dbReference type="STRING" id="1193182.BN11_3140007"/>
<evidence type="ECO:0000313" key="2">
    <source>
        <dbReference type="EMBL" id="CCH73695.1"/>
    </source>
</evidence>
<dbReference type="AlphaFoldDB" id="W6JYF6"/>
<dbReference type="Pfam" id="PF07505">
    <property type="entry name" value="DUF5131"/>
    <property type="match status" value="1"/>
</dbReference>
<name>W6JYF6_9MICO</name>
<dbReference type="EMBL" id="CAJA01000240">
    <property type="protein sequence ID" value="CCH73695.1"/>
    <property type="molecule type" value="Genomic_DNA"/>
</dbReference>
<dbReference type="RefSeq" id="WP_053084143.1">
    <property type="nucleotide sequence ID" value="NZ_HG764815.1"/>
</dbReference>